<proteinExistence type="predicted"/>
<dbReference type="AlphaFoldDB" id="A0A4P6UTU3"/>
<dbReference type="InterPro" id="IPR043733">
    <property type="entry name" value="DUF5677"/>
</dbReference>
<dbReference type="RefSeq" id="WP_208651677.1">
    <property type="nucleotide sequence ID" value="NZ_CP036528.1"/>
</dbReference>
<dbReference type="Proteomes" id="UP000291151">
    <property type="component" value="Chromosome"/>
</dbReference>
<organism evidence="1 2">
    <name type="scientific">Ureibacillus thermophilus</name>
    <dbReference type="NCBI Taxonomy" id="367743"/>
    <lineage>
        <taxon>Bacteria</taxon>
        <taxon>Bacillati</taxon>
        <taxon>Bacillota</taxon>
        <taxon>Bacilli</taxon>
        <taxon>Bacillales</taxon>
        <taxon>Caryophanaceae</taxon>
        <taxon>Ureibacillus</taxon>
    </lineage>
</organism>
<dbReference type="Pfam" id="PF18928">
    <property type="entry name" value="DUF5677"/>
    <property type="match status" value="1"/>
</dbReference>
<dbReference type="EMBL" id="CP036528">
    <property type="protein sequence ID" value="QBK25288.1"/>
    <property type="molecule type" value="Genomic_DNA"/>
</dbReference>
<gene>
    <name evidence="1" type="ORF">DKZ56_05095</name>
</gene>
<name>A0A4P6UTU3_9BACL</name>
<reference evidence="1 2" key="1">
    <citation type="submission" date="2019-02" db="EMBL/GenBank/DDBJ databases">
        <title>Ureibacillus thermophilus.</title>
        <authorList>
            <person name="Sunny J.S."/>
            <person name="Natarajan A."/>
            <person name="Saleena L.M."/>
        </authorList>
    </citation>
    <scope>NUCLEOTIDE SEQUENCE [LARGE SCALE GENOMIC DNA]</scope>
    <source>
        <strain evidence="1 2">LM102</strain>
    </source>
</reference>
<keyword evidence="2" id="KW-1185">Reference proteome</keyword>
<protein>
    <submittedName>
        <fullName evidence="1">Uncharacterized protein</fullName>
    </submittedName>
</protein>
<sequence length="490" mass="58429">METKGRSRLSDHKYIKGKIITPMNSILGDKLALNSWTKERLPEYLWLGLILLHYGRKEGLEIGQRILYLLSRLDIDIYKPKISQITNAKEQEQREIYDIINRFVEPAVLSPLTILFRGDKYELFNKYFYVREQTVEYRLSIIREAVKEFNNPQSNTTTDLRYLIICLPLYIGKINLFEGLNGVEAIKNYSLIEHEDERMRLYRSSIRSLEGLDFEEKNDSYISYFWSELGMLTDCKPMYIEFREQISDVNLFIDDTKKVLEQLLLENKKNLLEDAKFNVLLGSTVYMTKIFEELIDKKLENSILGRHAFRTILEVYIMMKYLLMNENTNSSIFLDYQLYGVGKYKHVLLRARESSIVDENSHIEIPILNALVNEPMFEEFLDIDVRYFDTQSIKKKFEIVDEKELYEIYYEYDNNYVHGFWGAIRESSMIFCDNPLHKYHSIPDIENYQKLPSVIYDTEKVFRKHIELLASQYDFPDWYKQKYKELNYGI</sequence>
<evidence type="ECO:0000313" key="1">
    <source>
        <dbReference type="EMBL" id="QBK25288.1"/>
    </source>
</evidence>
<evidence type="ECO:0000313" key="2">
    <source>
        <dbReference type="Proteomes" id="UP000291151"/>
    </source>
</evidence>
<dbReference type="KEGG" id="uth:DKZ56_05095"/>
<accession>A0A4P6UTU3</accession>